<gene>
    <name evidence="2" type="ORF">BN580_00587</name>
</gene>
<evidence type="ECO:0000313" key="2">
    <source>
        <dbReference type="EMBL" id="CDC69685.1"/>
    </source>
</evidence>
<dbReference type="EMBL" id="CBFW010000010">
    <property type="protein sequence ID" value="CDC69685.1"/>
    <property type="molecule type" value="Genomic_DNA"/>
</dbReference>
<sequence>MLAQALDRRRDGKKPFFIVGYHVGDLRLTLCNGAGLVKDDGFRLSRRFKRRRSPEQDPVLCTDPASDHNRDRSCQPERAGTADDKHRYSPCKRKSDVLSEHQPHRDRDKRYPDDDRDKHSRNAVGKPCDRGFCRRRVADGLDYLRKCGVGADALRLAFKISAPVYRCRRNPVAGCLVNRNALAGQRRFIDRRRALQHPSVNRNALSGADGEDISDPDLRHRNGLLFSVTYQARRFRRQLHKPLKRIGGLSLRPRLKHFSDGDKRKDHRRRLIPQPVHIPHRRLRIAPDVCVGHCEKLHGAVHKRRSRPERDKRVHIRRPVYHTLHAVYKEFLIYDHHDRRKEHLHQRVSHVVVLKIRRHRQSEHMSH</sequence>
<evidence type="ECO:0000256" key="1">
    <source>
        <dbReference type="SAM" id="MobiDB-lite"/>
    </source>
</evidence>
<dbReference type="Proteomes" id="UP000017938">
    <property type="component" value="Unassembled WGS sequence"/>
</dbReference>
<protein>
    <submittedName>
        <fullName evidence="2">Uncharacterized protein</fullName>
    </submittedName>
</protein>
<name>R6TBS2_9BACT</name>
<evidence type="ECO:0000313" key="3">
    <source>
        <dbReference type="Proteomes" id="UP000017938"/>
    </source>
</evidence>
<feature type="region of interest" description="Disordered" evidence="1">
    <location>
        <begin position="48"/>
        <end position="122"/>
    </location>
</feature>
<accession>R6TBS2</accession>
<reference evidence="2" key="1">
    <citation type="submission" date="2012-11" db="EMBL/GenBank/DDBJ databases">
        <title>Dependencies among metagenomic species, viruses, plasmids and units of genetic variation.</title>
        <authorList>
            <person name="Nielsen H.B."/>
            <person name="Almeida M."/>
            <person name="Juncker A.S."/>
            <person name="Rasmussen S."/>
            <person name="Li J."/>
            <person name="Sunagawa S."/>
            <person name="Plichta D."/>
            <person name="Gautier L."/>
            <person name="Le Chatelier E."/>
            <person name="Peletier E."/>
            <person name="Bonde I."/>
            <person name="Nielsen T."/>
            <person name="Manichanh C."/>
            <person name="Arumugam M."/>
            <person name="Batto J."/>
            <person name="Santos M.B.Q.D."/>
            <person name="Blom N."/>
            <person name="Borruel N."/>
            <person name="Burgdorf K.S."/>
            <person name="Boumezbeur F."/>
            <person name="Casellas F."/>
            <person name="Dore J."/>
            <person name="Guarner F."/>
            <person name="Hansen T."/>
            <person name="Hildebrand F."/>
            <person name="Kaas R.S."/>
            <person name="Kennedy S."/>
            <person name="Kristiansen K."/>
            <person name="Kultima J.R."/>
            <person name="Leonard P."/>
            <person name="Levenez F."/>
            <person name="Lund O."/>
            <person name="Moumen B."/>
            <person name="Le Paslier D."/>
            <person name="Pons N."/>
            <person name="Pedersen O."/>
            <person name="Prifti E."/>
            <person name="Qin J."/>
            <person name="Raes J."/>
            <person name="Tap J."/>
            <person name="Tims S."/>
            <person name="Ussery D.W."/>
            <person name="Yamada T."/>
            <person name="MetaHit consortium"/>
            <person name="Renault P."/>
            <person name="Sicheritz-Ponten T."/>
            <person name="Bork P."/>
            <person name="Wang J."/>
            <person name="Brunak S."/>
            <person name="Ehrlich S.D."/>
        </authorList>
    </citation>
    <scope>NUCLEOTIDE SEQUENCE [LARGE SCALE GENOMIC DNA]</scope>
</reference>
<proteinExistence type="predicted"/>
<feature type="compositionally biased region" description="Basic and acidic residues" evidence="1">
    <location>
        <begin position="65"/>
        <end position="120"/>
    </location>
</feature>
<organism evidence="2 3">
    <name type="scientific">Candidatus Colimorpha enterica</name>
    <dbReference type="NCBI Taxonomy" id="3083063"/>
    <lineage>
        <taxon>Bacteria</taxon>
        <taxon>Pseudomonadati</taxon>
        <taxon>Bacteroidota</taxon>
        <taxon>Bacteroidia</taxon>
        <taxon>Bacteroidales</taxon>
        <taxon>Candidatus Colimorpha</taxon>
    </lineage>
</organism>
<dbReference type="AlphaFoldDB" id="R6TBS2"/>
<comment type="caution">
    <text evidence="2">The sequence shown here is derived from an EMBL/GenBank/DDBJ whole genome shotgun (WGS) entry which is preliminary data.</text>
</comment>
<dbReference type="AntiFam" id="ANF00076">
    <property type="entry name" value="Shadow ORF (opposite copA)"/>
</dbReference>